<keyword evidence="7" id="KW-0479">Metal-binding</keyword>
<evidence type="ECO:0000256" key="5">
    <source>
        <dbReference type="ARBA" id="ARBA00022516"/>
    </source>
</evidence>
<dbReference type="InterPro" id="IPR020568">
    <property type="entry name" value="Ribosomal_Su5_D2-typ_SF"/>
</dbReference>
<keyword evidence="9 19" id="KW-0418">Kinase</keyword>
<keyword evidence="6 19" id="KW-0808">Transferase</keyword>
<comment type="subcellular location">
    <subcellularLocation>
        <location evidence="1 19">Cytoplasm</location>
    </subcellularLocation>
</comment>
<dbReference type="NCBIfam" id="TIGR00549">
    <property type="entry name" value="mevalon_kin"/>
    <property type="match status" value="1"/>
</dbReference>
<dbReference type="InterPro" id="IPR036554">
    <property type="entry name" value="GHMP_kinase_C_sf"/>
</dbReference>
<keyword evidence="8 19" id="KW-0547">Nucleotide-binding</keyword>
<evidence type="ECO:0000256" key="18">
    <source>
        <dbReference type="ARBA" id="ARBA00029438"/>
    </source>
</evidence>
<keyword evidence="23" id="KW-1185">Reference proteome</keyword>
<dbReference type="Proteomes" id="UP000749646">
    <property type="component" value="Unassembled WGS sequence"/>
</dbReference>
<dbReference type="Pfam" id="PF00288">
    <property type="entry name" value="GHMP_kinases_N"/>
    <property type="match status" value="1"/>
</dbReference>
<evidence type="ECO:0000256" key="4">
    <source>
        <dbReference type="ARBA" id="ARBA00022490"/>
    </source>
</evidence>
<dbReference type="PRINTS" id="PR00959">
    <property type="entry name" value="MEVGALKINASE"/>
</dbReference>
<dbReference type="PANTHER" id="PTHR43290:SF2">
    <property type="entry name" value="MEVALONATE KINASE"/>
    <property type="match status" value="1"/>
</dbReference>
<evidence type="ECO:0000256" key="17">
    <source>
        <dbReference type="ARBA" id="ARBA00029310"/>
    </source>
</evidence>
<feature type="domain" description="GHMP kinase C-terminal" evidence="21">
    <location>
        <begin position="285"/>
        <end position="347"/>
    </location>
</feature>
<comment type="caution">
    <text evidence="22">The sequence shown here is derived from an EMBL/GenBank/DDBJ whole genome shotgun (WGS) entry which is preliminary data.</text>
</comment>
<dbReference type="SUPFAM" id="SSF54211">
    <property type="entry name" value="Ribosomal protein S5 domain 2-like"/>
    <property type="match status" value="1"/>
</dbReference>
<evidence type="ECO:0000259" key="20">
    <source>
        <dbReference type="Pfam" id="PF00288"/>
    </source>
</evidence>
<sequence>MPTYFTSAPGKVILFGEHAVVYGKVATAGSLGLRSNTLIQNRTDGLIQVNLPDVQLVSAWKIKDIPHQTTWEGYPYPPSTMNMTLLEQLGTFVDLAEHTNRSQAAIALLYLHSYLSTNDDVDMAGGIQGGYDFSVRSNLPVGAGLGSSASYSVCLATALLQLNGYLSGEGTKEDKRDLINQWAFQAEKVIHGNPSGIDNTVSTLGGAVMFKKGEKIEPLPGFQSLRFLLTNTRVPRETQVQVANVRKLQEKFPSVVNPMLDAIHEISVSCKDLFAQEDQDRSHLLSRFGELVDVNHGLLAALGVSHPALEKVREISSKLGLKSKLTGAGGGGCALTLIRDDVTPETVAVIKQLLEAEGFQCMETQVGGPGVGVLTLGAPITIAEFLSHDRAYFEAIQHWTYFS</sequence>
<dbReference type="InterPro" id="IPR006203">
    <property type="entry name" value="GHMP_knse_ATP-bd_CS"/>
</dbReference>
<dbReference type="GO" id="GO:0019287">
    <property type="term" value="P:isopentenyl diphosphate biosynthetic process, mevalonate pathway"/>
    <property type="evidence" value="ECO:0007669"/>
    <property type="project" value="TreeGrafter"/>
</dbReference>
<keyword evidence="15 19" id="KW-1207">Sterol metabolism</keyword>
<proteinExistence type="inferred from homology"/>
<dbReference type="InterPro" id="IPR013750">
    <property type="entry name" value="GHMP_kinase_C_dom"/>
</dbReference>
<dbReference type="FunFam" id="3.30.70.890:FF:000003">
    <property type="entry name" value="Mevalonate kinase"/>
    <property type="match status" value="1"/>
</dbReference>
<comment type="similarity">
    <text evidence="2 19">Belongs to the GHMP kinase family. Mevalonate kinase subfamily.</text>
</comment>
<evidence type="ECO:0000256" key="8">
    <source>
        <dbReference type="ARBA" id="ARBA00022741"/>
    </source>
</evidence>
<keyword evidence="11" id="KW-0460">Magnesium</keyword>
<keyword evidence="4 19" id="KW-0963">Cytoplasm</keyword>
<evidence type="ECO:0000256" key="16">
    <source>
        <dbReference type="ARBA" id="ARBA00023221"/>
    </source>
</evidence>
<dbReference type="Gene3D" id="3.30.70.890">
    <property type="entry name" value="GHMP kinase, C-terminal domain"/>
    <property type="match status" value="1"/>
</dbReference>
<dbReference type="GO" id="GO:0005829">
    <property type="term" value="C:cytosol"/>
    <property type="evidence" value="ECO:0007669"/>
    <property type="project" value="TreeGrafter"/>
</dbReference>
<reference evidence="22" key="1">
    <citation type="journal article" date="2020" name="Fungal Divers.">
        <title>Resolving the Mortierellaceae phylogeny through synthesis of multi-gene phylogenetics and phylogenomics.</title>
        <authorList>
            <person name="Vandepol N."/>
            <person name="Liber J."/>
            <person name="Desiro A."/>
            <person name="Na H."/>
            <person name="Kennedy M."/>
            <person name="Barry K."/>
            <person name="Grigoriev I.V."/>
            <person name="Miller A.N."/>
            <person name="O'Donnell K."/>
            <person name="Stajich J.E."/>
            <person name="Bonito G."/>
        </authorList>
    </citation>
    <scope>NUCLEOTIDE SEQUENCE</scope>
    <source>
        <strain evidence="22">MES-2147</strain>
    </source>
</reference>
<keyword evidence="10 19" id="KW-0067">ATP-binding</keyword>
<evidence type="ECO:0000256" key="3">
    <source>
        <dbReference type="ARBA" id="ARBA00012103"/>
    </source>
</evidence>
<dbReference type="GO" id="GO:0005524">
    <property type="term" value="F:ATP binding"/>
    <property type="evidence" value="ECO:0007669"/>
    <property type="project" value="UniProtKB-KW"/>
</dbReference>
<evidence type="ECO:0000256" key="1">
    <source>
        <dbReference type="ARBA" id="ARBA00004496"/>
    </source>
</evidence>
<dbReference type="PROSITE" id="PS00627">
    <property type="entry name" value="GHMP_KINASES_ATP"/>
    <property type="match status" value="1"/>
</dbReference>
<dbReference type="EMBL" id="JAAAHW010000728">
    <property type="protein sequence ID" value="KAF9999545.1"/>
    <property type="molecule type" value="Genomic_DNA"/>
</dbReference>
<dbReference type="GO" id="GO:0006696">
    <property type="term" value="P:ergosterol biosynthetic process"/>
    <property type="evidence" value="ECO:0007669"/>
    <property type="project" value="TreeGrafter"/>
</dbReference>
<evidence type="ECO:0000313" key="23">
    <source>
        <dbReference type="Proteomes" id="UP000749646"/>
    </source>
</evidence>
<evidence type="ECO:0000256" key="15">
    <source>
        <dbReference type="ARBA" id="ARBA00023166"/>
    </source>
</evidence>
<comment type="catalytic activity">
    <reaction evidence="17">
        <text>(R)-mevalonate + ATP = (R)-5-phosphomevalonate + ADP + H(+)</text>
        <dbReference type="Rhea" id="RHEA:17065"/>
        <dbReference type="ChEBI" id="CHEBI:15378"/>
        <dbReference type="ChEBI" id="CHEBI:30616"/>
        <dbReference type="ChEBI" id="CHEBI:36464"/>
        <dbReference type="ChEBI" id="CHEBI:58146"/>
        <dbReference type="ChEBI" id="CHEBI:456216"/>
        <dbReference type="EC" id="2.7.1.36"/>
    </reaction>
    <physiologicalReaction direction="left-to-right" evidence="17">
        <dbReference type="Rhea" id="RHEA:17066"/>
    </physiologicalReaction>
</comment>
<dbReference type="EC" id="2.7.1.36" evidence="3 19"/>
<organism evidence="22 23">
    <name type="scientific">Modicella reniformis</name>
    <dbReference type="NCBI Taxonomy" id="1440133"/>
    <lineage>
        <taxon>Eukaryota</taxon>
        <taxon>Fungi</taxon>
        <taxon>Fungi incertae sedis</taxon>
        <taxon>Mucoromycota</taxon>
        <taxon>Mortierellomycotina</taxon>
        <taxon>Mortierellomycetes</taxon>
        <taxon>Mortierellales</taxon>
        <taxon>Mortierellaceae</taxon>
        <taxon>Modicella</taxon>
    </lineage>
</organism>
<feature type="domain" description="GHMP kinase N-terminal" evidence="20">
    <location>
        <begin position="125"/>
        <end position="206"/>
    </location>
</feature>
<evidence type="ECO:0000256" key="13">
    <source>
        <dbReference type="ARBA" id="ARBA00023011"/>
    </source>
</evidence>
<evidence type="ECO:0000256" key="14">
    <source>
        <dbReference type="ARBA" id="ARBA00023098"/>
    </source>
</evidence>
<evidence type="ECO:0000259" key="21">
    <source>
        <dbReference type="Pfam" id="PF08544"/>
    </source>
</evidence>
<dbReference type="GO" id="GO:0046872">
    <property type="term" value="F:metal ion binding"/>
    <property type="evidence" value="ECO:0007669"/>
    <property type="project" value="UniProtKB-KW"/>
</dbReference>
<dbReference type="PANTHER" id="PTHR43290">
    <property type="entry name" value="MEVALONATE KINASE"/>
    <property type="match status" value="1"/>
</dbReference>
<dbReference type="Gene3D" id="3.30.230.10">
    <property type="match status" value="1"/>
</dbReference>
<dbReference type="SUPFAM" id="SSF55060">
    <property type="entry name" value="GHMP Kinase, C-terminal domain"/>
    <property type="match status" value="1"/>
</dbReference>
<comment type="pathway">
    <text evidence="18 19">Isoprenoid biosynthesis; isopentenyl diphosphate biosynthesis via mevalonate pathway; isopentenyl diphosphate from (R)-mevalonate: step 1/3.</text>
</comment>
<dbReference type="InterPro" id="IPR014721">
    <property type="entry name" value="Ribsml_uS5_D2-typ_fold_subgr"/>
</dbReference>
<comment type="function">
    <text evidence="19">Mevalonate kinase; part of the second module of ergosterol biosynthesis pathway that includes the middle steps of the pathway. The second module is carried out in the vacuole and involves the formation of farnesyl diphosphate, which is also an important intermediate in the biosynthesis of ubiquinone, dolichol, heme and prenylated proteins.</text>
</comment>
<keyword evidence="16 19" id="KW-0753">Steroid metabolism</keyword>
<keyword evidence="13 19" id="KW-0756">Sterol biosynthesis</keyword>
<name>A0A9P6MGW1_9FUNG</name>
<dbReference type="Pfam" id="PF08544">
    <property type="entry name" value="GHMP_kinases_C"/>
    <property type="match status" value="1"/>
</dbReference>
<keyword evidence="12 19" id="KW-0752">Steroid biosynthesis</keyword>
<protein>
    <recommendedName>
        <fullName evidence="3 19">Mevalonate kinase</fullName>
        <shortName evidence="19">MK</shortName>
        <ecNumber evidence="3 19">2.7.1.36</ecNumber>
    </recommendedName>
</protein>
<dbReference type="GO" id="GO:0004496">
    <property type="term" value="F:mevalonate kinase activity"/>
    <property type="evidence" value="ECO:0007669"/>
    <property type="project" value="UniProtKB-EC"/>
</dbReference>
<keyword evidence="14 19" id="KW-0443">Lipid metabolism</keyword>
<evidence type="ECO:0000256" key="9">
    <source>
        <dbReference type="ARBA" id="ARBA00022777"/>
    </source>
</evidence>
<evidence type="ECO:0000256" key="2">
    <source>
        <dbReference type="ARBA" id="ARBA00006495"/>
    </source>
</evidence>
<evidence type="ECO:0000256" key="19">
    <source>
        <dbReference type="RuleBase" id="RU363087"/>
    </source>
</evidence>
<evidence type="ECO:0000256" key="10">
    <source>
        <dbReference type="ARBA" id="ARBA00022840"/>
    </source>
</evidence>
<keyword evidence="5 19" id="KW-0444">Lipid biosynthesis</keyword>
<dbReference type="InterPro" id="IPR006205">
    <property type="entry name" value="Mev_gal_kin"/>
</dbReference>
<dbReference type="InterPro" id="IPR006204">
    <property type="entry name" value="GHMP_kinase_N_dom"/>
</dbReference>
<accession>A0A9P6MGW1</accession>
<evidence type="ECO:0000256" key="12">
    <source>
        <dbReference type="ARBA" id="ARBA00022955"/>
    </source>
</evidence>
<dbReference type="OrthoDB" id="1652964at2759"/>
<evidence type="ECO:0000313" key="22">
    <source>
        <dbReference type="EMBL" id="KAF9999545.1"/>
    </source>
</evidence>
<evidence type="ECO:0000256" key="6">
    <source>
        <dbReference type="ARBA" id="ARBA00022679"/>
    </source>
</evidence>
<evidence type="ECO:0000256" key="7">
    <source>
        <dbReference type="ARBA" id="ARBA00022723"/>
    </source>
</evidence>
<dbReference type="AlphaFoldDB" id="A0A9P6MGW1"/>
<gene>
    <name evidence="22" type="ORF">BGZ65_005120</name>
</gene>
<evidence type="ECO:0000256" key="11">
    <source>
        <dbReference type="ARBA" id="ARBA00022842"/>
    </source>
</evidence>